<evidence type="ECO:0000313" key="2">
    <source>
        <dbReference type="Proteomes" id="UP000814140"/>
    </source>
</evidence>
<accession>A0ACB8STG5</accession>
<gene>
    <name evidence="1" type="ORF">BV25DRAFT_1993601</name>
</gene>
<dbReference type="EMBL" id="MU277226">
    <property type="protein sequence ID" value="KAI0059507.1"/>
    <property type="molecule type" value="Genomic_DNA"/>
</dbReference>
<proteinExistence type="predicted"/>
<dbReference type="Proteomes" id="UP000814140">
    <property type="component" value="Unassembled WGS sequence"/>
</dbReference>
<reference evidence="1" key="1">
    <citation type="submission" date="2021-03" db="EMBL/GenBank/DDBJ databases">
        <authorList>
            <consortium name="DOE Joint Genome Institute"/>
            <person name="Ahrendt S."/>
            <person name="Looney B.P."/>
            <person name="Miyauchi S."/>
            <person name="Morin E."/>
            <person name="Drula E."/>
            <person name="Courty P.E."/>
            <person name="Chicoki N."/>
            <person name="Fauchery L."/>
            <person name="Kohler A."/>
            <person name="Kuo A."/>
            <person name="Labutti K."/>
            <person name="Pangilinan J."/>
            <person name="Lipzen A."/>
            <person name="Riley R."/>
            <person name="Andreopoulos W."/>
            <person name="He G."/>
            <person name="Johnson J."/>
            <person name="Barry K.W."/>
            <person name="Grigoriev I.V."/>
            <person name="Nagy L."/>
            <person name="Hibbett D."/>
            <person name="Henrissat B."/>
            <person name="Matheny P.B."/>
            <person name="Labbe J."/>
            <person name="Martin F."/>
        </authorList>
    </citation>
    <scope>NUCLEOTIDE SEQUENCE</scope>
    <source>
        <strain evidence="1">HHB10654</strain>
    </source>
</reference>
<reference evidence="1" key="2">
    <citation type="journal article" date="2022" name="New Phytol.">
        <title>Evolutionary transition to the ectomycorrhizal habit in the genomes of a hyperdiverse lineage of mushroom-forming fungi.</title>
        <authorList>
            <person name="Looney B."/>
            <person name="Miyauchi S."/>
            <person name="Morin E."/>
            <person name="Drula E."/>
            <person name="Courty P.E."/>
            <person name="Kohler A."/>
            <person name="Kuo A."/>
            <person name="LaButti K."/>
            <person name="Pangilinan J."/>
            <person name="Lipzen A."/>
            <person name="Riley R."/>
            <person name="Andreopoulos W."/>
            <person name="He G."/>
            <person name="Johnson J."/>
            <person name="Nolan M."/>
            <person name="Tritt A."/>
            <person name="Barry K.W."/>
            <person name="Grigoriev I.V."/>
            <person name="Nagy L.G."/>
            <person name="Hibbett D."/>
            <person name="Henrissat B."/>
            <person name="Matheny P.B."/>
            <person name="Labbe J."/>
            <person name="Martin F.M."/>
        </authorList>
    </citation>
    <scope>NUCLEOTIDE SEQUENCE</scope>
    <source>
        <strain evidence="1">HHB10654</strain>
    </source>
</reference>
<comment type="caution">
    <text evidence="1">The sequence shown here is derived from an EMBL/GenBank/DDBJ whole genome shotgun (WGS) entry which is preliminary data.</text>
</comment>
<keyword evidence="2" id="KW-1185">Reference proteome</keyword>
<evidence type="ECO:0000313" key="1">
    <source>
        <dbReference type="EMBL" id="KAI0059507.1"/>
    </source>
</evidence>
<protein>
    <submittedName>
        <fullName evidence="1">Uncharacterized protein</fullName>
    </submittedName>
</protein>
<name>A0ACB8STG5_9AGAM</name>
<organism evidence="1 2">
    <name type="scientific">Artomyces pyxidatus</name>
    <dbReference type="NCBI Taxonomy" id="48021"/>
    <lineage>
        <taxon>Eukaryota</taxon>
        <taxon>Fungi</taxon>
        <taxon>Dikarya</taxon>
        <taxon>Basidiomycota</taxon>
        <taxon>Agaricomycotina</taxon>
        <taxon>Agaricomycetes</taxon>
        <taxon>Russulales</taxon>
        <taxon>Auriscalpiaceae</taxon>
        <taxon>Artomyces</taxon>
    </lineage>
</organism>
<sequence>MSSSSDEFDLYDFSEFSSADLSLIDAVASTPASTTDRTNASRKSTGDRATSSRSGGPRIAVEFEPSTDSRIVKAAEPSASGTRVGGDDKGKGTTAGPDRRSPFERYRWRKTLSVSDLVGPTWCEVQFDYGLRQGRSRKLADRPASFVSATGKTITVEKQVAASNDKILKRGQSVHKALEREIRPDERLVDVTTDEERWALRLLNMIQCLESLVELGLCREMPVFGTVQGEQIVTGIIDEITRKPIPPEATEPTSPSKKRPPSSSPGTPSKSKKRRTPSPQKSQPQLTTYFSSPSEASTKKPPRSPPTHILYISDTKTRRSSSVPSDDDALSSRLQLMLYNRLLTSLLSPDFPFESIWLRLKLDAFRPLSDSFLVESGLISDDPEAILGYPSCLDDLVDMWHNTIDALHVAGVSPTLEIVYRTQPRQSAKADARPPSASVEMAAAAQEARDIARAIEASLRDPDYDLERAIEESMKHTGAEAEPVAAGQVVEELTPPRTAEAQLADPQVAWLAQEGALERVQPSLLATIIENGRLENEGETATDFLAQTTTPAAEPTAPPAEGTDSKILGRKRFQLDDRILDEHLQNVLLWWHGARPPQGVDIEHSRRCFTCEYQYDCEWRENKAREVVAKLNGRHDTLLSIE</sequence>